<dbReference type="AlphaFoldDB" id="A0A7C5DDU4"/>
<evidence type="ECO:0000259" key="1">
    <source>
        <dbReference type="Pfam" id="PF13490"/>
    </source>
</evidence>
<dbReference type="Proteomes" id="UP000886059">
    <property type="component" value="Unassembled WGS sequence"/>
</dbReference>
<evidence type="ECO:0000313" key="2">
    <source>
        <dbReference type="EMBL" id="HHE07404.1"/>
    </source>
</evidence>
<protein>
    <submittedName>
        <fullName evidence="2">Anti-sigma factor</fullName>
    </submittedName>
</protein>
<dbReference type="Pfam" id="PF13490">
    <property type="entry name" value="zf-HC2"/>
    <property type="match status" value="1"/>
</dbReference>
<dbReference type="EMBL" id="DRSK01000029">
    <property type="protein sequence ID" value="HHE07404.1"/>
    <property type="molecule type" value="Genomic_DNA"/>
</dbReference>
<organism evidence="2">
    <name type="scientific">Chlorobaculum parvum</name>
    <dbReference type="NCBI Taxonomy" id="274539"/>
    <lineage>
        <taxon>Bacteria</taxon>
        <taxon>Pseudomonadati</taxon>
        <taxon>Chlorobiota</taxon>
        <taxon>Chlorobiia</taxon>
        <taxon>Chlorobiales</taxon>
        <taxon>Chlorobiaceae</taxon>
        <taxon>Chlorobaculum</taxon>
    </lineage>
</organism>
<feature type="domain" description="Putative zinc-finger" evidence="1">
    <location>
        <begin position="3"/>
        <end position="37"/>
    </location>
</feature>
<reference evidence="2" key="1">
    <citation type="journal article" date="2020" name="mSystems">
        <title>Genome- and Community-Level Interaction Insights into Carbon Utilization and Element Cycling Functions of Hydrothermarchaeota in Hydrothermal Sediment.</title>
        <authorList>
            <person name="Zhou Z."/>
            <person name="Liu Y."/>
            <person name="Xu W."/>
            <person name="Pan J."/>
            <person name="Luo Z.H."/>
            <person name="Li M."/>
        </authorList>
    </citation>
    <scope>NUCLEOTIDE SEQUENCE [LARGE SCALE GENOMIC DNA]</scope>
    <source>
        <strain evidence="2">HyVt-628</strain>
    </source>
</reference>
<gene>
    <name evidence="2" type="ORF">ENL01_00480</name>
</gene>
<dbReference type="InterPro" id="IPR027383">
    <property type="entry name" value="Znf_put"/>
</dbReference>
<accession>A0A7C5DDU4</accession>
<comment type="caution">
    <text evidence="2">The sequence shown here is derived from an EMBL/GenBank/DDBJ whole genome shotgun (WGS) entry which is preliminary data.</text>
</comment>
<sequence length="77" mass="8664">MNCNKAKVLMSAAIDGELTPKEEDELTRHLAECPECRAYFQDAKKTKIIIRSRIVRVKAPQALVESIVRMTDITSST</sequence>
<dbReference type="InterPro" id="IPR041916">
    <property type="entry name" value="Anti_sigma_zinc_sf"/>
</dbReference>
<proteinExistence type="predicted"/>
<dbReference type="Gene3D" id="1.10.10.1320">
    <property type="entry name" value="Anti-sigma factor, zinc-finger domain"/>
    <property type="match status" value="1"/>
</dbReference>
<name>A0A7C5DDU4_9CHLB</name>